<dbReference type="STRING" id="1448321.A0A317X351"/>
<evidence type="ECO:0000313" key="2">
    <source>
        <dbReference type="EMBL" id="PWY92765.1"/>
    </source>
</evidence>
<organism evidence="2 3">
    <name type="scientific">Aspergillus heteromorphus CBS 117.55</name>
    <dbReference type="NCBI Taxonomy" id="1448321"/>
    <lineage>
        <taxon>Eukaryota</taxon>
        <taxon>Fungi</taxon>
        <taxon>Dikarya</taxon>
        <taxon>Ascomycota</taxon>
        <taxon>Pezizomycotina</taxon>
        <taxon>Eurotiomycetes</taxon>
        <taxon>Eurotiomycetidae</taxon>
        <taxon>Eurotiales</taxon>
        <taxon>Aspergillaceae</taxon>
        <taxon>Aspergillus</taxon>
        <taxon>Aspergillus subgen. Circumdati</taxon>
    </lineage>
</organism>
<evidence type="ECO:0000256" key="1">
    <source>
        <dbReference type="SAM" id="MobiDB-lite"/>
    </source>
</evidence>
<feature type="compositionally biased region" description="Low complexity" evidence="1">
    <location>
        <begin position="69"/>
        <end position="78"/>
    </location>
</feature>
<dbReference type="EMBL" id="MSFL01000001">
    <property type="protein sequence ID" value="PWY92765.1"/>
    <property type="molecule type" value="Genomic_DNA"/>
</dbReference>
<sequence>MAYNQSYNPDALPAHAEPEQAAQMIGAMQSQSQSQSHAHAHSHPQYPKPRPPQHSSSGHSIGGVPPRVPVSSAASPSPASTPTPSATPPSSALTCPRP</sequence>
<feature type="region of interest" description="Disordered" evidence="1">
    <location>
        <begin position="1"/>
        <end position="98"/>
    </location>
</feature>
<feature type="compositionally biased region" description="Low complexity" evidence="1">
    <location>
        <begin position="20"/>
        <end position="37"/>
    </location>
</feature>
<dbReference type="Proteomes" id="UP000247233">
    <property type="component" value="Unassembled WGS sequence"/>
</dbReference>
<dbReference type="GeneID" id="37060707"/>
<proteinExistence type="predicted"/>
<dbReference type="RefSeq" id="XP_025404504.1">
    <property type="nucleotide sequence ID" value="XM_025538470.1"/>
</dbReference>
<dbReference type="VEuPathDB" id="FungiDB:BO70DRAFT_18555"/>
<name>A0A317X351_9EURO</name>
<dbReference type="AlphaFoldDB" id="A0A317X351"/>
<protein>
    <submittedName>
        <fullName evidence="2">Uncharacterized protein</fullName>
    </submittedName>
</protein>
<accession>A0A317X351</accession>
<gene>
    <name evidence="2" type="ORF">BO70DRAFT_18555</name>
</gene>
<comment type="caution">
    <text evidence="2">The sequence shown here is derived from an EMBL/GenBank/DDBJ whole genome shotgun (WGS) entry which is preliminary data.</text>
</comment>
<evidence type="ECO:0000313" key="3">
    <source>
        <dbReference type="Proteomes" id="UP000247233"/>
    </source>
</evidence>
<reference evidence="2 3" key="1">
    <citation type="submission" date="2016-12" db="EMBL/GenBank/DDBJ databases">
        <title>The genomes of Aspergillus section Nigri reveals drivers in fungal speciation.</title>
        <authorList>
            <consortium name="DOE Joint Genome Institute"/>
            <person name="Vesth T.C."/>
            <person name="Nybo J."/>
            <person name="Theobald S."/>
            <person name="Brandl J."/>
            <person name="Frisvad J.C."/>
            <person name="Nielsen K.F."/>
            <person name="Lyhne E.K."/>
            <person name="Kogle M.E."/>
            <person name="Kuo A."/>
            <person name="Riley R."/>
            <person name="Clum A."/>
            <person name="Nolan M."/>
            <person name="Lipzen A."/>
            <person name="Salamov A."/>
            <person name="Henrissat B."/>
            <person name="Wiebenga A."/>
            <person name="De Vries R.P."/>
            <person name="Grigoriev I.V."/>
            <person name="Mortensen U.H."/>
            <person name="Andersen M.R."/>
            <person name="Baker S.E."/>
        </authorList>
    </citation>
    <scope>NUCLEOTIDE SEQUENCE [LARGE SCALE GENOMIC DNA]</scope>
    <source>
        <strain evidence="2 3">CBS 117.55</strain>
    </source>
</reference>
<keyword evidence="3" id="KW-1185">Reference proteome</keyword>